<dbReference type="PANTHER" id="PTHR42859:SF10">
    <property type="entry name" value="DIMETHYLSULFOXIDE REDUCTASE CHAIN B"/>
    <property type="match status" value="1"/>
</dbReference>
<keyword evidence="4" id="KW-0249">Electron transport</keyword>
<dbReference type="SUPFAM" id="SSF54862">
    <property type="entry name" value="4Fe-4S ferredoxins"/>
    <property type="match status" value="1"/>
</dbReference>
<dbReference type="PROSITE" id="PS00198">
    <property type="entry name" value="4FE4S_FER_1"/>
    <property type="match status" value="1"/>
</dbReference>
<dbReference type="GO" id="GO:0051539">
    <property type="term" value="F:4 iron, 4 sulfur cluster binding"/>
    <property type="evidence" value="ECO:0007669"/>
    <property type="project" value="UniProtKB-KW"/>
</dbReference>
<gene>
    <name evidence="8" type="ordered locus">Rfer_2851</name>
</gene>
<feature type="domain" description="4Fe-4S ferredoxin-type" evidence="7">
    <location>
        <begin position="73"/>
        <end position="104"/>
    </location>
</feature>
<keyword evidence="9" id="KW-1185">Reference proteome</keyword>
<organism evidence="8 9">
    <name type="scientific">Albidiferax ferrireducens (strain ATCC BAA-621 / DSM 15236 / T118)</name>
    <name type="common">Rhodoferax ferrireducens</name>
    <dbReference type="NCBI Taxonomy" id="338969"/>
    <lineage>
        <taxon>Bacteria</taxon>
        <taxon>Pseudomonadati</taxon>
        <taxon>Pseudomonadota</taxon>
        <taxon>Betaproteobacteria</taxon>
        <taxon>Burkholderiales</taxon>
        <taxon>Comamonadaceae</taxon>
        <taxon>Rhodoferax</taxon>
    </lineage>
</organism>
<dbReference type="Gene3D" id="3.30.70.20">
    <property type="match status" value="2"/>
</dbReference>
<dbReference type="AlphaFoldDB" id="Q21UJ1"/>
<dbReference type="PROSITE" id="PS51379">
    <property type="entry name" value="4FE4S_FER_2"/>
    <property type="match status" value="4"/>
</dbReference>
<dbReference type="InterPro" id="IPR050294">
    <property type="entry name" value="RnfB_subfamily"/>
</dbReference>
<keyword evidence="3" id="KW-0479">Metal-binding</keyword>
<dbReference type="GO" id="GO:0046872">
    <property type="term" value="F:metal ion binding"/>
    <property type="evidence" value="ECO:0007669"/>
    <property type="project" value="UniProtKB-KW"/>
</dbReference>
<dbReference type="EMBL" id="CP000267">
    <property type="protein sequence ID" value="ABD70562.1"/>
    <property type="molecule type" value="Genomic_DNA"/>
</dbReference>
<feature type="domain" description="4Fe-4S ferredoxin-type" evidence="7">
    <location>
        <begin position="140"/>
        <end position="165"/>
    </location>
</feature>
<evidence type="ECO:0000256" key="2">
    <source>
        <dbReference type="ARBA" id="ARBA00022485"/>
    </source>
</evidence>
<dbReference type="HOGENOM" id="CLU_043374_3_1_4"/>
<dbReference type="Pfam" id="PF13247">
    <property type="entry name" value="Fer4_11"/>
    <property type="match status" value="1"/>
</dbReference>
<evidence type="ECO:0000313" key="8">
    <source>
        <dbReference type="EMBL" id="ABD70562.1"/>
    </source>
</evidence>
<dbReference type="Pfam" id="PF12837">
    <property type="entry name" value="Fer4_6"/>
    <property type="match status" value="1"/>
</dbReference>
<evidence type="ECO:0000256" key="3">
    <source>
        <dbReference type="ARBA" id="ARBA00022723"/>
    </source>
</evidence>
<accession>Q21UJ1</accession>
<evidence type="ECO:0000256" key="1">
    <source>
        <dbReference type="ARBA" id="ARBA00022448"/>
    </source>
</evidence>
<dbReference type="CDD" id="cd10550">
    <property type="entry name" value="DMSOR_beta_like"/>
    <property type="match status" value="1"/>
</dbReference>
<proteinExistence type="predicted"/>
<reference evidence="9" key="1">
    <citation type="submission" date="2006-02" db="EMBL/GenBank/DDBJ databases">
        <title>Complete sequence of chromosome of Rhodoferax ferrireducens DSM 15236.</title>
        <authorList>
            <person name="Copeland A."/>
            <person name="Lucas S."/>
            <person name="Lapidus A."/>
            <person name="Barry K."/>
            <person name="Detter J.C."/>
            <person name="Glavina del Rio T."/>
            <person name="Hammon N."/>
            <person name="Israni S."/>
            <person name="Pitluck S."/>
            <person name="Brettin T."/>
            <person name="Bruce D."/>
            <person name="Han C."/>
            <person name="Tapia R."/>
            <person name="Gilna P."/>
            <person name="Kiss H."/>
            <person name="Schmutz J."/>
            <person name="Larimer F."/>
            <person name="Land M."/>
            <person name="Kyrpides N."/>
            <person name="Ivanova N."/>
            <person name="Richardson P."/>
        </authorList>
    </citation>
    <scope>NUCLEOTIDE SEQUENCE [LARGE SCALE GENOMIC DNA]</scope>
    <source>
        <strain evidence="9">ATCC BAA-621 / DSM 15236 / T118</strain>
    </source>
</reference>
<keyword evidence="2" id="KW-0004">4Fe-4S</keyword>
<dbReference type="eggNOG" id="COG1142">
    <property type="taxonomic scope" value="Bacteria"/>
</dbReference>
<keyword evidence="5" id="KW-0408">Iron</keyword>
<dbReference type="Proteomes" id="UP000008332">
    <property type="component" value="Chromosome"/>
</dbReference>
<evidence type="ECO:0000259" key="7">
    <source>
        <dbReference type="PROSITE" id="PS51379"/>
    </source>
</evidence>
<feature type="domain" description="4Fe-4S ferredoxin-type" evidence="7">
    <location>
        <begin position="32"/>
        <end position="62"/>
    </location>
</feature>
<protein>
    <submittedName>
        <fullName evidence="8">4Fe-4S ferredoxin, iron-sulfur binding</fullName>
    </submittedName>
</protein>
<keyword evidence="6" id="KW-0411">Iron-sulfur</keyword>
<sequence>MPRTPNNGYVFHFIGKALHQACRYPKETHMQKVLHINADKCTGCLQCEMACAFDNYGTFATAKSRIKVFDFHHTGKKVPYTCTQCDEAWCLHACPVEAITVDKLTGAKVVNETTCVGCKVCTIACPFGTINYVQETGKVQKCDLCGGEPACADACPTGAITFIDANWTGLGKMAQWADKLGNQPTAA</sequence>
<feature type="domain" description="4Fe-4S ferredoxin-type" evidence="7">
    <location>
        <begin position="106"/>
        <end position="135"/>
    </location>
</feature>
<keyword evidence="1" id="KW-0813">Transport</keyword>
<dbReference type="PANTHER" id="PTHR42859">
    <property type="entry name" value="OXIDOREDUCTASE"/>
    <property type="match status" value="1"/>
</dbReference>
<evidence type="ECO:0000256" key="4">
    <source>
        <dbReference type="ARBA" id="ARBA00022982"/>
    </source>
</evidence>
<dbReference type="STRING" id="338969.Rfer_2851"/>
<name>Q21UJ1_ALBFT</name>
<evidence type="ECO:0000256" key="6">
    <source>
        <dbReference type="ARBA" id="ARBA00023014"/>
    </source>
</evidence>
<dbReference type="InterPro" id="IPR017900">
    <property type="entry name" value="4Fe4S_Fe_S_CS"/>
</dbReference>
<dbReference type="InterPro" id="IPR017896">
    <property type="entry name" value="4Fe4S_Fe-S-bd"/>
</dbReference>
<evidence type="ECO:0000256" key="5">
    <source>
        <dbReference type="ARBA" id="ARBA00023004"/>
    </source>
</evidence>
<dbReference type="KEGG" id="rfr:Rfer_2851"/>
<evidence type="ECO:0000313" key="9">
    <source>
        <dbReference type="Proteomes" id="UP000008332"/>
    </source>
</evidence>